<protein>
    <recommendedName>
        <fullName evidence="5">ATPase AAA-type core domain-containing protein</fullName>
    </recommendedName>
</protein>
<evidence type="ECO:0000313" key="4">
    <source>
        <dbReference type="Proteomes" id="UP000251311"/>
    </source>
</evidence>
<sequence>MKLRYLKVKGFKNLTGNDSLFNLDFTNKDRITVLIGNNGSGKSNVLEVISAIFSDLYNLSNNRKKIDFDFTIEYEINNHHVQFSFSAEEQYKFLKYNSAGVEEEISIANLEQYLPSNVLMVYSGDDVKLFEQYYKPFTTKFKKIVKDGQEIPTLPKMLYVDKFFWTIALLSLLKSELNDNKEFCKKILKNDLLQNIQIFFEFDQSLVKKQLSFLNILSQEKDELHYTLESFKELDYLPHEKDLFVHFAGMVGQRKLIKKLKINNNGIDTIHLSEGEKKQILIRVALEILADEDSLILLDEADAFIHVSNKLQLKNLLKQYTNRESILTTHSPTLTHSFEDKHIMMLNNGQIEDKQKQEIFSHITDGIWNYQEQSVFLSSTKNIILLVEGKHDKVHIEEAFKRLKNDYQDLEFDIFQMNGEANIKHMILGLANNGVDFETKKIIAIFDNDKAGIKSFGENFKKIEGKTYKKLIDNDGNLSSIFFGFLLPKKISCNYDFTIENMYDGGKYKDALKKAFENRTDDSFFNDFVDDISKQIKEDAKNLLADNCKSFEDVDFAHFKELFKLIKEVKNDSNNQTNS</sequence>
<keyword evidence="4" id="KW-1185">Reference proteome</keyword>
<dbReference type="InterPro" id="IPR027417">
    <property type="entry name" value="P-loop_NTPase"/>
</dbReference>
<dbReference type="CDD" id="cd00267">
    <property type="entry name" value="ABC_ATPase"/>
    <property type="match status" value="1"/>
</dbReference>
<dbReference type="PANTHER" id="PTHR43581">
    <property type="entry name" value="ATP/GTP PHOSPHATASE"/>
    <property type="match status" value="1"/>
</dbReference>
<name>A0ABX5JH60_9BACT</name>
<dbReference type="InterPro" id="IPR003959">
    <property type="entry name" value="ATPase_AAA_core"/>
</dbReference>
<dbReference type="InterPro" id="IPR051396">
    <property type="entry name" value="Bact_Antivir_Def_Nuclease"/>
</dbReference>
<evidence type="ECO:0000259" key="1">
    <source>
        <dbReference type="Pfam" id="PF13304"/>
    </source>
</evidence>
<comment type="caution">
    <text evidence="3">The sequence shown here is derived from an EMBL/GenBank/DDBJ whole genome shotgun (WGS) entry which is preliminary data.</text>
</comment>
<evidence type="ECO:0000259" key="2">
    <source>
        <dbReference type="Pfam" id="PF20469"/>
    </source>
</evidence>
<gene>
    <name evidence="3" type="ORF">B0175_10990</name>
</gene>
<evidence type="ECO:0000313" key="3">
    <source>
        <dbReference type="EMBL" id="PUE64246.1"/>
    </source>
</evidence>
<dbReference type="EMBL" id="MUXF01000024">
    <property type="protein sequence ID" value="PUE64246.1"/>
    <property type="molecule type" value="Genomic_DNA"/>
</dbReference>
<dbReference type="Pfam" id="PF13304">
    <property type="entry name" value="AAA_21"/>
    <property type="match status" value="1"/>
</dbReference>
<dbReference type="Pfam" id="PF20469">
    <property type="entry name" value="OLD-like_TOPRIM"/>
    <property type="match status" value="1"/>
</dbReference>
<dbReference type="SUPFAM" id="SSF52540">
    <property type="entry name" value="P-loop containing nucleoside triphosphate hydrolases"/>
    <property type="match status" value="1"/>
</dbReference>
<proteinExistence type="predicted"/>
<dbReference type="InterPro" id="IPR034139">
    <property type="entry name" value="TOPRIM_OLD"/>
</dbReference>
<dbReference type="Gene3D" id="3.40.50.300">
    <property type="entry name" value="P-loop containing nucleotide triphosphate hydrolases"/>
    <property type="match status" value="2"/>
</dbReference>
<dbReference type="RefSeq" id="WP_108528595.1">
    <property type="nucleotide sequence ID" value="NZ_MUXF01000024.1"/>
</dbReference>
<feature type="domain" description="ATPase AAA-type core" evidence="1">
    <location>
        <begin position="31"/>
        <end position="89"/>
    </location>
</feature>
<dbReference type="Proteomes" id="UP000251311">
    <property type="component" value="Unassembled WGS sequence"/>
</dbReference>
<evidence type="ECO:0008006" key="5">
    <source>
        <dbReference type="Google" id="ProtNLM"/>
    </source>
</evidence>
<accession>A0ABX5JH60</accession>
<reference evidence="3 4" key="1">
    <citation type="submission" date="2017-02" db="EMBL/GenBank/DDBJ databases">
        <title>Arcobacter lacus sp. nov., a new species isolated from reclaimed water.</title>
        <authorList>
            <person name="Figueras M.J."/>
            <person name="Perez-Cataluna A."/>
            <person name="Salas-Masso N."/>
        </authorList>
    </citation>
    <scope>NUCLEOTIDE SEQUENCE [LARGE SCALE GENOMIC DNA]</scope>
    <source>
        <strain evidence="3 4">RW43-9</strain>
    </source>
</reference>
<dbReference type="PANTHER" id="PTHR43581:SF4">
    <property type="entry name" value="ATP_GTP PHOSPHATASE"/>
    <property type="match status" value="1"/>
</dbReference>
<feature type="domain" description="OLD protein-like TOPRIM" evidence="2">
    <location>
        <begin position="384"/>
        <end position="449"/>
    </location>
</feature>
<organism evidence="3 4">
    <name type="scientific">Arcobacter lacus</name>
    <dbReference type="NCBI Taxonomy" id="1912876"/>
    <lineage>
        <taxon>Bacteria</taxon>
        <taxon>Pseudomonadati</taxon>
        <taxon>Campylobacterota</taxon>
        <taxon>Epsilonproteobacteria</taxon>
        <taxon>Campylobacterales</taxon>
        <taxon>Arcobacteraceae</taxon>
        <taxon>Arcobacter</taxon>
    </lineage>
</organism>